<evidence type="ECO:0000256" key="6">
    <source>
        <dbReference type="ARBA" id="ARBA00022490"/>
    </source>
</evidence>
<dbReference type="Pfam" id="PF00128">
    <property type="entry name" value="Alpha-amylase"/>
    <property type="match status" value="1"/>
</dbReference>
<dbReference type="PIRSF" id="PIRSF006337">
    <property type="entry name" value="Trehalose_TreZ"/>
    <property type="match status" value="1"/>
</dbReference>
<evidence type="ECO:0000313" key="20">
    <source>
        <dbReference type="Proteomes" id="UP000294901"/>
    </source>
</evidence>
<sequence>MTLFEVWAPEKTVRLSVAGEVQDMERGADGWWRLDVPSAGPGADYAYVLEGEERPDPRSLWQPEGVHGPSRVYDHSAFGWTDQAWTGRQLPGSVLYEMHVGTFTPEGTFDSAIDRLDHLVELGVDLVELLPVNSFNGQYNWGYDGVAWFAPHEAYGGPDGLKRFVDAAHGRGLGVVLDVVYNHFGPSGAYAPMFAPYLSSAGSNPWGSSVNLDGPGADEVRRYIVDNVLMWLRDYHMDGLRLDAVHALADHSAIHLLEQMAVEVESLSTHLRRPLSLIAESDLNDPRLITPREAGGYGLNAQWDDDIHHVLHALLTGERQGYYGDFGSLESLQTVLTGAFFHAGTFSSFRNRRHGRPVNRSTTPGHRFVAFLQDHDQIGNRAIGDRISATLSPGLLKVGATLLLTSPFTPMLFMGEEWAASSPWQFFTSHPEPELAAAVQNGRRREFAAHGWAEAEVPDPQDPETFQRSKLNWDEVAKPGHAEILDLYKRLIALRRSRPELTDPWLDTVEVWHGDQHLVMRRGNTAVAVNLASGSQTVSLRDVPSKVLLATTEGVALQRDRVELPGESAVVVAYR</sequence>
<evidence type="ECO:0000256" key="3">
    <source>
        <dbReference type="ARBA" id="ARBA00008061"/>
    </source>
</evidence>
<dbReference type="AlphaFoldDB" id="A0A4R6JXK9"/>
<accession>A0A4R6JXK9</accession>
<dbReference type="SUPFAM" id="SSF51445">
    <property type="entry name" value="(Trans)glycosidases"/>
    <property type="match status" value="1"/>
</dbReference>
<evidence type="ECO:0000256" key="1">
    <source>
        <dbReference type="ARBA" id="ARBA00004496"/>
    </source>
</evidence>
<protein>
    <recommendedName>
        <fullName evidence="5 13">Malto-oligosyltrehalose trehalohydrolase</fullName>
        <shortName evidence="14">MTHase</shortName>
        <ecNumber evidence="4 13">3.2.1.141</ecNumber>
    </recommendedName>
    <alternativeName>
        <fullName evidence="11 14">4-alpha-D-((1-&gt;4)-alpha-D-glucano)trehalose trehalohydrolase</fullName>
    </alternativeName>
    <alternativeName>
        <fullName evidence="10 14">Maltooligosyl trehalose trehalohydrolase</fullName>
    </alternativeName>
</protein>
<evidence type="ECO:0000256" key="4">
    <source>
        <dbReference type="ARBA" id="ARBA00012268"/>
    </source>
</evidence>
<evidence type="ECO:0000256" key="16">
    <source>
        <dbReference type="PIRSR" id="PIRSR006337-2"/>
    </source>
</evidence>
<evidence type="ECO:0000256" key="12">
    <source>
        <dbReference type="ARBA" id="ARBA00034013"/>
    </source>
</evidence>
<dbReference type="EC" id="3.2.1.141" evidence="4 13"/>
<dbReference type="UniPathway" id="UPA00299"/>
<dbReference type="InterPro" id="IPR044901">
    <property type="entry name" value="Trehalose_TreZ_E-set_sf"/>
</dbReference>
<dbReference type="PANTHER" id="PTHR43651:SF11">
    <property type="entry name" value="MALTO-OLIGOSYLTREHALOSE TREHALOHYDROLASE"/>
    <property type="match status" value="1"/>
</dbReference>
<evidence type="ECO:0000256" key="5">
    <source>
        <dbReference type="ARBA" id="ARBA00015938"/>
    </source>
</evidence>
<comment type="catalytic activity">
    <reaction evidence="12 14">
        <text>hydrolysis of (1-&gt;4)-alpha-D-glucosidic linkage in 4-alpha-D-[(1-&gt;4)-alpha-D-glucanosyl]n trehalose to yield trehalose and (1-&gt;4)-alpha-D-glucan.</text>
        <dbReference type="EC" id="3.2.1.141"/>
    </reaction>
</comment>
<dbReference type="NCBIfam" id="TIGR02402">
    <property type="entry name" value="trehalose_TreZ"/>
    <property type="match status" value="1"/>
</dbReference>
<dbReference type="Gene3D" id="2.60.40.10">
    <property type="entry name" value="Immunoglobulins"/>
    <property type="match status" value="1"/>
</dbReference>
<dbReference type="InterPro" id="IPR017853">
    <property type="entry name" value="GH"/>
</dbReference>
<evidence type="ECO:0000256" key="15">
    <source>
        <dbReference type="PIRSR" id="PIRSR006337-1"/>
    </source>
</evidence>
<gene>
    <name evidence="19" type="ORF">C8E87_5192</name>
</gene>
<comment type="subcellular location">
    <subcellularLocation>
        <location evidence="1 15">Cytoplasm</location>
    </subcellularLocation>
</comment>
<comment type="similarity">
    <text evidence="3 14">Belongs to the glycosyl hydrolase 13 family.</text>
</comment>
<dbReference type="SUPFAM" id="SSF81296">
    <property type="entry name" value="E set domains"/>
    <property type="match status" value="1"/>
</dbReference>
<dbReference type="InterPro" id="IPR013783">
    <property type="entry name" value="Ig-like_fold"/>
</dbReference>
<keyword evidence="20" id="KW-1185">Reference proteome</keyword>
<evidence type="ECO:0000259" key="18">
    <source>
        <dbReference type="SMART" id="SM00642"/>
    </source>
</evidence>
<evidence type="ECO:0000256" key="10">
    <source>
        <dbReference type="ARBA" id="ARBA00032057"/>
    </source>
</evidence>
<keyword evidence="6" id="KW-0963">Cytoplasm</keyword>
<name>A0A4R6JXK9_9ACTN</name>
<comment type="caution">
    <text evidence="19">The sequence shown here is derived from an EMBL/GenBank/DDBJ whole genome shotgun (WGS) entry which is preliminary data.</text>
</comment>
<keyword evidence="9 14" id="KW-0326">Glycosidase</keyword>
<feature type="binding site" evidence="16">
    <location>
        <begin position="375"/>
        <end position="380"/>
    </location>
    <ligand>
        <name>substrate</name>
    </ligand>
</feature>
<evidence type="ECO:0000256" key="7">
    <source>
        <dbReference type="ARBA" id="ARBA00022801"/>
    </source>
</evidence>
<dbReference type="Proteomes" id="UP000294901">
    <property type="component" value="Unassembled WGS sequence"/>
</dbReference>
<dbReference type="EMBL" id="SNWR01000001">
    <property type="protein sequence ID" value="TDO41459.1"/>
    <property type="molecule type" value="Genomic_DNA"/>
</dbReference>
<feature type="site" description="Transition state stabilizer" evidence="17">
    <location>
        <position position="376"/>
    </location>
</feature>
<dbReference type="CDD" id="cd02853">
    <property type="entry name" value="E_set_MTHase_like_N"/>
    <property type="match status" value="1"/>
</dbReference>
<feature type="domain" description="Glycosyl hydrolase family 13 catalytic" evidence="18">
    <location>
        <begin position="97"/>
        <end position="443"/>
    </location>
</feature>
<dbReference type="SMART" id="SM00642">
    <property type="entry name" value="Aamy"/>
    <property type="match status" value="1"/>
</dbReference>
<dbReference type="GO" id="GO:0005737">
    <property type="term" value="C:cytoplasm"/>
    <property type="evidence" value="ECO:0007669"/>
    <property type="project" value="UniProtKB-SubCell"/>
</dbReference>
<dbReference type="GO" id="GO:0005992">
    <property type="term" value="P:trehalose biosynthetic process"/>
    <property type="evidence" value="ECO:0007669"/>
    <property type="project" value="UniProtKB-UniRule"/>
</dbReference>
<evidence type="ECO:0000256" key="8">
    <source>
        <dbReference type="ARBA" id="ARBA00023277"/>
    </source>
</evidence>
<dbReference type="Gene3D" id="3.20.20.80">
    <property type="entry name" value="Glycosidases"/>
    <property type="match status" value="1"/>
</dbReference>
<dbReference type="GO" id="GO:0033942">
    <property type="term" value="F:4-alpha-D-(1-&gt;4)-alpha-D-glucanotrehalose trehalohydrolase activity"/>
    <property type="evidence" value="ECO:0007669"/>
    <property type="project" value="UniProtKB-EC"/>
</dbReference>
<dbReference type="PANTHER" id="PTHR43651">
    <property type="entry name" value="1,4-ALPHA-GLUCAN-BRANCHING ENZYME"/>
    <property type="match status" value="1"/>
</dbReference>
<dbReference type="RefSeq" id="WP_133875477.1">
    <property type="nucleotide sequence ID" value="NZ_BOMD01000029.1"/>
</dbReference>
<comment type="pathway">
    <text evidence="2 14">Glycan biosynthesis; trehalose biosynthesis.</text>
</comment>
<evidence type="ECO:0000256" key="11">
    <source>
        <dbReference type="ARBA" id="ARBA00033284"/>
    </source>
</evidence>
<feature type="binding site" evidence="16">
    <location>
        <begin position="305"/>
        <end position="309"/>
    </location>
    <ligand>
        <name>substrate</name>
    </ligand>
</feature>
<dbReference type="InterPro" id="IPR006047">
    <property type="entry name" value="GH13_cat_dom"/>
</dbReference>
<feature type="binding site" evidence="16">
    <location>
        <begin position="241"/>
        <end position="246"/>
    </location>
    <ligand>
        <name>substrate</name>
    </ligand>
</feature>
<evidence type="ECO:0000256" key="17">
    <source>
        <dbReference type="PIRSR" id="PIRSR006337-3"/>
    </source>
</evidence>
<feature type="active site" description="Proton donor" evidence="15">
    <location>
        <position position="280"/>
    </location>
</feature>
<reference evidence="19 20" key="1">
    <citation type="submission" date="2019-03" db="EMBL/GenBank/DDBJ databases">
        <title>Sequencing the genomes of 1000 actinobacteria strains.</title>
        <authorList>
            <person name="Klenk H.-P."/>
        </authorList>
    </citation>
    <scope>NUCLEOTIDE SEQUENCE [LARGE SCALE GENOMIC DNA]</scope>
    <source>
        <strain evidence="19 20">DSM 43805</strain>
    </source>
</reference>
<keyword evidence="7 14" id="KW-0378">Hydrolase</keyword>
<proteinExistence type="inferred from homology"/>
<organism evidence="19 20">
    <name type="scientific">Paractinoplanes brasiliensis</name>
    <dbReference type="NCBI Taxonomy" id="52695"/>
    <lineage>
        <taxon>Bacteria</taxon>
        <taxon>Bacillati</taxon>
        <taxon>Actinomycetota</taxon>
        <taxon>Actinomycetes</taxon>
        <taxon>Micromonosporales</taxon>
        <taxon>Micromonosporaceae</taxon>
        <taxon>Paractinoplanes</taxon>
    </lineage>
</organism>
<evidence type="ECO:0000256" key="2">
    <source>
        <dbReference type="ARBA" id="ARBA00005199"/>
    </source>
</evidence>
<dbReference type="InterPro" id="IPR014756">
    <property type="entry name" value="Ig_E-set"/>
</dbReference>
<evidence type="ECO:0000313" key="19">
    <source>
        <dbReference type="EMBL" id="TDO41459.1"/>
    </source>
</evidence>
<dbReference type="InterPro" id="IPR012768">
    <property type="entry name" value="Trehalose_TreZ"/>
</dbReference>
<dbReference type="Gene3D" id="1.10.10.760">
    <property type="entry name" value="E-set domains of sugar-utilizing enzymes"/>
    <property type="match status" value="1"/>
</dbReference>
<evidence type="ECO:0000256" key="13">
    <source>
        <dbReference type="NCBIfam" id="TIGR02402"/>
    </source>
</evidence>
<evidence type="ECO:0000256" key="14">
    <source>
        <dbReference type="PIRNR" id="PIRNR006337"/>
    </source>
</evidence>
<evidence type="ECO:0000256" key="9">
    <source>
        <dbReference type="ARBA" id="ARBA00023295"/>
    </source>
</evidence>
<feature type="active site" description="Nucleophile" evidence="15">
    <location>
        <position position="243"/>
    </location>
</feature>
<dbReference type="CDD" id="cd11325">
    <property type="entry name" value="AmyAc_GTHase"/>
    <property type="match status" value="1"/>
</dbReference>
<dbReference type="OrthoDB" id="9800174at2"/>
<keyword evidence="8" id="KW-0119">Carbohydrate metabolism</keyword>